<keyword evidence="1" id="KW-1133">Transmembrane helix</keyword>
<dbReference type="Proteomes" id="UP000823862">
    <property type="component" value="Unassembled WGS sequence"/>
</dbReference>
<keyword evidence="1" id="KW-0472">Membrane</keyword>
<protein>
    <submittedName>
        <fullName evidence="2">Uncharacterized protein</fullName>
    </submittedName>
</protein>
<dbReference type="InterPro" id="IPR046660">
    <property type="entry name" value="DUF6769"/>
</dbReference>
<dbReference type="AlphaFoldDB" id="A0A9D2KW23"/>
<reference evidence="2" key="2">
    <citation type="submission" date="2021-04" db="EMBL/GenBank/DDBJ databases">
        <authorList>
            <person name="Gilroy R."/>
        </authorList>
    </citation>
    <scope>NUCLEOTIDE SEQUENCE</scope>
    <source>
        <strain evidence="2">ChiHjej12B11-9795</strain>
    </source>
</reference>
<dbReference type="EMBL" id="DWZI01000066">
    <property type="protein sequence ID" value="HJA87017.1"/>
    <property type="molecule type" value="Genomic_DNA"/>
</dbReference>
<organism evidence="2 3">
    <name type="scientific">Candidatus Bacteroides avicola</name>
    <dbReference type="NCBI Taxonomy" id="2838468"/>
    <lineage>
        <taxon>Bacteria</taxon>
        <taxon>Pseudomonadati</taxon>
        <taxon>Bacteroidota</taxon>
        <taxon>Bacteroidia</taxon>
        <taxon>Bacteroidales</taxon>
        <taxon>Bacteroidaceae</taxon>
        <taxon>Bacteroides</taxon>
    </lineage>
</organism>
<accession>A0A9D2KW23</accession>
<feature type="transmembrane region" description="Helical" evidence="1">
    <location>
        <begin position="7"/>
        <end position="25"/>
    </location>
</feature>
<gene>
    <name evidence="2" type="ORF">H9950_12660</name>
</gene>
<name>A0A9D2KW23_9BACE</name>
<evidence type="ECO:0000313" key="3">
    <source>
        <dbReference type="Proteomes" id="UP000823862"/>
    </source>
</evidence>
<evidence type="ECO:0000256" key="1">
    <source>
        <dbReference type="SAM" id="Phobius"/>
    </source>
</evidence>
<evidence type="ECO:0000313" key="2">
    <source>
        <dbReference type="EMBL" id="HJA87017.1"/>
    </source>
</evidence>
<keyword evidence="1" id="KW-0812">Transmembrane</keyword>
<comment type="caution">
    <text evidence="2">The sequence shown here is derived from an EMBL/GenBank/DDBJ whole genome shotgun (WGS) entry which is preliminary data.</text>
</comment>
<dbReference type="Pfam" id="PF20558">
    <property type="entry name" value="DUF6769"/>
    <property type="match status" value="1"/>
</dbReference>
<proteinExistence type="predicted"/>
<reference evidence="2" key="1">
    <citation type="journal article" date="2021" name="PeerJ">
        <title>Extensive microbial diversity within the chicken gut microbiome revealed by metagenomics and culture.</title>
        <authorList>
            <person name="Gilroy R."/>
            <person name="Ravi A."/>
            <person name="Getino M."/>
            <person name="Pursley I."/>
            <person name="Horton D.L."/>
            <person name="Alikhan N.F."/>
            <person name="Baker D."/>
            <person name="Gharbi K."/>
            <person name="Hall N."/>
            <person name="Watson M."/>
            <person name="Adriaenssens E.M."/>
            <person name="Foster-Nyarko E."/>
            <person name="Jarju S."/>
            <person name="Secka A."/>
            <person name="Antonio M."/>
            <person name="Oren A."/>
            <person name="Chaudhuri R.R."/>
            <person name="La Ragione R."/>
            <person name="Hildebrand F."/>
            <person name="Pallen M.J."/>
        </authorList>
    </citation>
    <scope>NUCLEOTIDE SEQUENCE</scope>
    <source>
        <strain evidence="2">ChiHjej12B11-9795</strain>
    </source>
</reference>
<sequence>MKLQRRIAYLLLVVSMIMLGVPVAPHHHHTDGLLCMKNDISDTCCEKPVEKSGQEQEHCCCHTGCITTHFFQQRSDTDTGWMHPTPHGTPCFLPACLAALSVDLPAPNRWKKKRIPYYIESLHSTLIMRAAGLRAPPSTLF</sequence>